<reference evidence="2" key="2">
    <citation type="submission" date="2025-08" db="UniProtKB">
        <authorList>
            <consortium name="Ensembl"/>
        </authorList>
    </citation>
    <scope>IDENTIFICATION</scope>
</reference>
<feature type="transmembrane region" description="Helical" evidence="1">
    <location>
        <begin position="51"/>
        <end position="74"/>
    </location>
</feature>
<dbReference type="Ensembl" id="ENSNLET00000045956.1">
    <property type="protein sequence ID" value="ENSNLEP00000036461.1"/>
    <property type="gene ID" value="ENSNLEG00000029030.1"/>
</dbReference>
<keyword evidence="1" id="KW-0812">Transmembrane</keyword>
<dbReference type="Proteomes" id="UP000001073">
    <property type="component" value="Chromosome 23"/>
</dbReference>
<accession>A0A2I3GYV3</accession>
<evidence type="ECO:0000313" key="2">
    <source>
        <dbReference type="Ensembl" id="ENSNLEP00000036461.1"/>
    </source>
</evidence>
<sequence length="175" mass="18952">GRPTFEQSCPALVPWPGFLVRSFSRLPRNPQSADSGADTSRCSVVPGASCVFAVGGVGGVGLCLSMQFLIFVNINSKSLVHWEMCNLPENLFCFWSASGVGLWPQSLCHSAPPPAPTPSVCLQSLIYRSPRCLLSSLCACCFVIWLSIHWAEVSVHRVGVSPSPFHSEGRTQRCQ</sequence>
<reference evidence="2" key="3">
    <citation type="submission" date="2025-09" db="UniProtKB">
        <authorList>
            <consortium name="Ensembl"/>
        </authorList>
    </citation>
    <scope>IDENTIFICATION</scope>
</reference>
<name>A0A2I3GYV3_NOMLE</name>
<reference evidence="2 3" key="1">
    <citation type="submission" date="2012-10" db="EMBL/GenBank/DDBJ databases">
        <authorList>
            <consortium name="Gibbon Genome Sequencing Consortium"/>
        </authorList>
    </citation>
    <scope>NUCLEOTIDE SEQUENCE [LARGE SCALE GENOMIC DNA]</scope>
</reference>
<keyword evidence="1" id="KW-0472">Membrane</keyword>
<dbReference type="AlphaFoldDB" id="A0A2I3GYV3"/>
<evidence type="ECO:0000256" key="1">
    <source>
        <dbReference type="SAM" id="Phobius"/>
    </source>
</evidence>
<organism evidence="2 3">
    <name type="scientific">Nomascus leucogenys</name>
    <name type="common">Northern white-cheeked gibbon</name>
    <name type="synonym">Hylobates leucogenys</name>
    <dbReference type="NCBI Taxonomy" id="61853"/>
    <lineage>
        <taxon>Eukaryota</taxon>
        <taxon>Metazoa</taxon>
        <taxon>Chordata</taxon>
        <taxon>Craniata</taxon>
        <taxon>Vertebrata</taxon>
        <taxon>Euteleostomi</taxon>
        <taxon>Mammalia</taxon>
        <taxon>Eutheria</taxon>
        <taxon>Euarchontoglires</taxon>
        <taxon>Primates</taxon>
        <taxon>Haplorrhini</taxon>
        <taxon>Catarrhini</taxon>
        <taxon>Hylobatidae</taxon>
        <taxon>Nomascus</taxon>
    </lineage>
</organism>
<keyword evidence="1" id="KW-1133">Transmembrane helix</keyword>
<dbReference type="OMA" id="IYRSPRC"/>
<evidence type="ECO:0000313" key="3">
    <source>
        <dbReference type="Proteomes" id="UP000001073"/>
    </source>
</evidence>
<dbReference type="GeneTree" id="ENSGT00910000146951"/>
<protein>
    <submittedName>
        <fullName evidence="2">Uncharacterized protein</fullName>
    </submittedName>
</protein>
<proteinExistence type="predicted"/>
<dbReference type="EMBL" id="ADFV01078230">
    <property type="status" value="NOT_ANNOTATED_CDS"/>
    <property type="molecule type" value="Genomic_DNA"/>
</dbReference>
<dbReference type="InParanoid" id="A0A2I3GYV3"/>
<keyword evidence="3" id="KW-1185">Reference proteome</keyword>